<keyword evidence="3" id="KW-0998">Cell outer membrane</keyword>
<dbReference type="Pfam" id="PF00691">
    <property type="entry name" value="OmpA"/>
    <property type="match status" value="1"/>
</dbReference>
<dbReference type="CDD" id="cd07185">
    <property type="entry name" value="OmpA_C-like"/>
    <property type="match status" value="1"/>
</dbReference>
<dbReference type="SUPFAM" id="SSF103088">
    <property type="entry name" value="OmpA-like"/>
    <property type="match status" value="1"/>
</dbReference>
<dbReference type="RefSeq" id="WP_121051780.1">
    <property type="nucleotide sequence ID" value="NZ_AP018711.1"/>
</dbReference>
<reference evidence="8 10" key="1">
    <citation type="submission" date="2018-06" db="EMBL/GenBank/DDBJ databases">
        <title>Complete Genome Sequence of the Microcystin-Degrading Bacterium Sphingosinicella microcystinivorans Strain B-9.</title>
        <authorList>
            <person name="Jin H."/>
            <person name="Nishizawa T."/>
            <person name="Guo Y."/>
            <person name="Nishizawa A."/>
            <person name="Park H."/>
            <person name="Kato H."/>
            <person name="Tsuji K."/>
            <person name="Harada K."/>
        </authorList>
    </citation>
    <scope>NUCLEOTIDE SEQUENCE [LARGE SCALE GENOMIC DNA]</scope>
    <source>
        <strain evidence="8 10">B9</strain>
    </source>
</reference>
<evidence type="ECO:0000256" key="6">
    <source>
        <dbReference type="SAM" id="Phobius"/>
    </source>
</evidence>
<evidence type="ECO:0000259" key="7">
    <source>
        <dbReference type="PROSITE" id="PS51123"/>
    </source>
</evidence>
<evidence type="ECO:0000313" key="9">
    <source>
        <dbReference type="EMBL" id="RKS87937.1"/>
    </source>
</evidence>
<evidence type="ECO:0000313" key="11">
    <source>
        <dbReference type="Proteomes" id="UP000276029"/>
    </source>
</evidence>
<keyword evidence="2 4" id="KW-0472">Membrane</keyword>
<sequence>MSIQAKMVASAAAASLLLTTACVTNPETGKKELSKTAIGAALGAGAGAGLGAIIGGKRNRTEVLVGTGIGALAGAAVGAYMDKQEKELREKTAGTGIDVVRQGDEIVLNMPSKVTFDVDSALVSPQFQPTLNEVARVLSQYEKTFVDVIGHTDSTGSDAYNMTLSQRRADSVATYLSSNGVLRARIATQGMGESQPIASNDSEAGRAQNRRVEIKLVPVTETATS</sequence>
<dbReference type="InterPro" id="IPR050330">
    <property type="entry name" value="Bact_OuterMem_StrucFunc"/>
</dbReference>
<dbReference type="PANTHER" id="PTHR30329">
    <property type="entry name" value="STATOR ELEMENT OF FLAGELLAR MOTOR COMPLEX"/>
    <property type="match status" value="1"/>
</dbReference>
<evidence type="ECO:0000256" key="4">
    <source>
        <dbReference type="PROSITE-ProRule" id="PRU00473"/>
    </source>
</evidence>
<dbReference type="PROSITE" id="PS51123">
    <property type="entry name" value="OMPA_2"/>
    <property type="match status" value="1"/>
</dbReference>
<name>A0AAD1D967_SPHMI</name>
<dbReference type="Gene3D" id="3.30.1330.60">
    <property type="entry name" value="OmpA-like domain"/>
    <property type="match status" value="1"/>
</dbReference>
<dbReference type="InterPro" id="IPR006665">
    <property type="entry name" value="OmpA-like"/>
</dbReference>
<feature type="transmembrane region" description="Helical" evidence="6">
    <location>
        <begin position="63"/>
        <end position="81"/>
    </location>
</feature>
<keyword evidence="11" id="KW-1185">Reference proteome</keyword>
<dbReference type="InterPro" id="IPR006690">
    <property type="entry name" value="OMPA-like_CS"/>
</dbReference>
<dbReference type="InterPro" id="IPR006664">
    <property type="entry name" value="OMP_bac"/>
</dbReference>
<evidence type="ECO:0000256" key="1">
    <source>
        <dbReference type="ARBA" id="ARBA00004442"/>
    </source>
</evidence>
<dbReference type="InterPro" id="IPR036737">
    <property type="entry name" value="OmpA-like_sf"/>
</dbReference>
<proteinExistence type="predicted"/>
<evidence type="ECO:0000256" key="3">
    <source>
        <dbReference type="ARBA" id="ARBA00023237"/>
    </source>
</evidence>
<organism evidence="8 10">
    <name type="scientific">Sphingosinicella microcystinivorans</name>
    <dbReference type="NCBI Taxonomy" id="335406"/>
    <lineage>
        <taxon>Bacteria</taxon>
        <taxon>Pseudomonadati</taxon>
        <taxon>Pseudomonadota</taxon>
        <taxon>Alphaproteobacteria</taxon>
        <taxon>Sphingomonadales</taxon>
        <taxon>Sphingosinicellaceae</taxon>
        <taxon>Sphingosinicella</taxon>
    </lineage>
</organism>
<keyword evidence="6" id="KW-0812">Transmembrane</keyword>
<dbReference type="PRINTS" id="PR01021">
    <property type="entry name" value="OMPADOMAIN"/>
</dbReference>
<feature type="transmembrane region" description="Helical" evidence="6">
    <location>
        <begin position="38"/>
        <end position="56"/>
    </location>
</feature>
<evidence type="ECO:0000313" key="10">
    <source>
        <dbReference type="Proteomes" id="UP000275727"/>
    </source>
</evidence>
<dbReference type="PANTHER" id="PTHR30329:SF21">
    <property type="entry name" value="LIPOPROTEIN YIAD-RELATED"/>
    <property type="match status" value="1"/>
</dbReference>
<evidence type="ECO:0000313" key="8">
    <source>
        <dbReference type="EMBL" id="BBE35748.1"/>
    </source>
</evidence>
<feature type="domain" description="OmpA-like" evidence="7">
    <location>
        <begin position="103"/>
        <end position="220"/>
    </location>
</feature>
<dbReference type="PROSITE" id="PS51257">
    <property type="entry name" value="PROKAR_LIPOPROTEIN"/>
    <property type="match status" value="1"/>
</dbReference>
<dbReference type="AlphaFoldDB" id="A0AAD1D967"/>
<dbReference type="GO" id="GO:0009279">
    <property type="term" value="C:cell outer membrane"/>
    <property type="evidence" value="ECO:0007669"/>
    <property type="project" value="UniProtKB-SubCell"/>
</dbReference>
<dbReference type="InterPro" id="IPR039567">
    <property type="entry name" value="Gly-zipper"/>
</dbReference>
<evidence type="ECO:0000256" key="2">
    <source>
        <dbReference type="ARBA" id="ARBA00023136"/>
    </source>
</evidence>
<dbReference type="Proteomes" id="UP000275727">
    <property type="component" value="Chromosome"/>
</dbReference>
<dbReference type="KEGG" id="smic:SmB9_34060"/>
<dbReference type="EMBL" id="AP018711">
    <property type="protein sequence ID" value="BBE35748.1"/>
    <property type="molecule type" value="Genomic_DNA"/>
</dbReference>
<feature type="region of interest" description="Disordered" evidence="5">
    <location>
        <begin position="192"/>
        <end position="212"/>
    </location>
</feature>
<dbReference type="Pfam" id="PF13488">
    <property type="entry name" value="Gly-zipper_Omp"/>
    <property type="match status" value="1"/>
</dbReference>
<dbReference type="EMBL" id="RBWX01000009">
    <property type="protein sequence ID" value="RKS87937.1"/>
    <property type="molecule type" value="Genomic_DNA"/>
</dbReference>
<keyword evidence="6" id="KW-1133">Transmembrane helix</keyword>
<accession>A0AAD1D967</accession>
<protein>
    <submittedName>
        <fullName evidence="8">Cell envelope biogenesis protein OmpA</fullName>
    </submittedName>
    <submittedName>
        <fullName evidence="9">Outer membrane protein OmpA-like peptidoglycan-associated protein</fullName>
    </submittedName>
</protein>
<gene>
    <name evidence="9" type="ORF">DFR51_2583</name>
    <name evidence="8" type="ORF">SmB9_34060</name>
</gene>
<dbReference type="PROSITE" id="PS01068">
    <property type="entry name" value="OMPA_1"/>
    <property type="match status" value="1"/>
</dbReference>
<evidence type="ECO:0000256" key="5">
    <source>
        <dbReference type="SAM" id="MobiDB-lite"/>
    </source>
</evidence>
<dbReference type="Proteomes" id="UP000276029">
    <property type="component" value="Unassembled WGS sequence"/>
</dbReference>
<comment type="subcellular location">
    <subcellularLocation>
        <location evidence="1">Cell outer membrane</location>
    </subcellularLocation>
</comment>
<reference evidence="9 11" key="2">
    <citation type="submission" date="2018-10" db="EMBL/GenBank/DDBJ databases">
        <title>Genomic Encyclopedia of Type Strains, Phase IV (KMG-IV): sequencing the most valuable type-strain genomes for metagenomic binning, comparative biology and taxonomic classification.</title>
        <authorList>
            <person name="Goeker M."/>
        </authorList>
    </citation>
    <scope>NUCLEOTIDE SEQUENCE [LARGE SCALE GENOMIC DNA]</scope>
    <source>
        <strain evidence="9 11">DSM 19791</strain>
    </source>
</reference>